<comment type="subcellular location">
    <subcellularLocation>
        <location evidence="1">Cell membrane</location>
        <topology evidence="1">Multi-pass membrane protein</topology>
    </subcellularLocation>
</comment>
<evidence type="ECO:0000256" key="5">
    <source>
        <dbReference type="ARBA" id="ARBA00023136"/>
    </source>
</evidence>
<dbReference type="RefSeq" id="WP_035209770.1">
    <property type="nucleotide sequence ID" value="NZ_BAUW01000081.1"/>
</dbReference>
<dbReference type="GO" id="GO:0005886">
    <property type="term" value="C:plasma membrane"/>
    <property type="evidence" value="ECO:0007669"/>
    <property type="project" value="UniProtKB-SubCell"/>
</dbReference>
<evidence type="ECO:0000256" key="6">
    <source>
        <dbReference type="SAM" id="Phobius"/>
    </source>
</evidence>
<feature type="transmembrane region" description="Helical" evidence="6">
    <location>
        <begin position="104"/>
        <end position="123"/>
    </location>
</feature>
<evidence type="ECO:0000256" key="2">
    <source>
        <dbReference type="ARBA" id="ARBA00022475"/>
    </source>
</evidence>
<dbReference type="EMBL" id="BAUW01000081">
    <property type="protein sequence ID" value="GAE47526.1"/>
    <property type="molecule type" value="Genomic_DNA"/>
</dbReference>
<feature type="transmembrane region" description="Helical" evidence="6">
    <location>
        <begin position="76"/>
        <end position="98"/>
    </location>
</feature>
<keyword evidence="4 6" id="KW-1133">Transmembrane helix</keyword>
<evidence type="ECO:0000256" key="3">
    <source>
        <dbReference type="ARBA" id="ARBA00022692"/>
    </source>
</evidence>
<dbReference type="InterPro" id="IPR003838">
    <property type="entry name" value="ABC3_permease_C"/>
</dbReference>
<comment type="caution">
    <text evidence="8">The sequence shown here is derived from an EMBL/GenBank/DDBJ whole genome shotgun (WGS) entry which is preliminary data.</text>
</comment>
<evidence type="ECO:0000313" key="9">
    <source>
        <dbReference type="Proteomes" id="UP000018949"/>
    </source>
</evidence>
<feature type="transmembrane region" description="Helical" evidence="6">
    <location>
        <begin position="256"/>
        <end position="284"/>
    </location>
</feature>
<sequence>MGNVDESWTTLGAAGTIVNEWNITNLLLTVLFGFVTITYIFNRMKFWQVTKQSDVFLFHQIGWDRNHIVKQSRKEILILLFIATIVSIAILIVIQNMVQISKVVYLWYGFQLLVMTLVLLIMVKSKVNKTIDSLRRKKFTENKPRFSSRRKSLIIQNLIYFKHFISIPFIQIILVSVMSSFIYLSLTETVKITNVTLLGEYINLQSTLWHYFLIGGAYILAIITLIESISTLMITRKKEFAIFRSIGWRKLNIFFLYLKELAIWTGVSISLGSIITAIVFTLVYSYQTDSLTMLFISCLGFYIVILGAGIFVIQHFLTKDLGTTLSFRRYTTSKRHLTKKSINL</sequence>
<dbReference type="Proteomes" id="UP000018949">
    <property type="component" value="Unassembled WGS sequence"/>
</dbReference>
<organism evidence="8 9">
    <name type="scientific">Mesobacillus boroniphilus JCM 21738</name>
    <dbReference type="NCBI Taxonomy" id="1294265"/>
    <lineage>
        <taxon>Bacteria</taxon>
        <taxon>Bacillati</taxon>
        <taxon>Bacillota</taxon>
        <taxon>Bacilli</taxon>
        <taxon>Bacillales</taxon>
        <taxon>Bacillaceae</taxon>
        <taxon>Mesobacillus</taxon>
    </lineage>
</organism>
<evidence type="ECO:0000259" key="7">
    <source>
        <dbReference type="Pfam" id="PF02687"/>
    </source>
</evidence>
<reference evidence="8 9" key="1">
    <citation type="submission" date="2013-12" db="EMBL/GenBank/DDBJ databases">
        <title>NBRP : Genome information of microbial organism related human and environment.</title>
        <authorList>
            <person name="Hattori M."/>
            <person name="Oshima K."/>
            <person name="Inaba H."/>
            <person name="Suda W."/>
            <person name="Sakamoto M."/>
            <person name="Iino T."/>
            <person name="Kitahara M."/>
            <person name="Oshida Y."/>
            <person name="Iida T."/>
            <person name="Kudo T."/>
            <person name="Itoh T."/>
            <person name="Ahmed I."/>
            <person name="Ohkuma M."/>
        </authorList>
    </citation>
    <scope>NUCLEOTIDE SEQUENCE [LARGE SCALE GENOMIC DNA]</scope>
    <source>
        <strain evidence="8 9">JCM 21738</strain>
    </source>
</reference>
<feature type="transmembrane region" description="Helical" evidence="6">
    <location>
        <begin position="208"/>
        <end position="235"/>
    </location>
</feature>
<proteinExistence type="predicted"/>
<evidence type="ECO:0000256" key="4">
    <source>
        <dbReference type="ARBA" id="ARBA00022989"/>
    </source>
</evidence>
<dbReference type="eggNOG" id="COG0577">
    <property type="taxonomic scope" value="Bacteria"/>
</dbReference>
<protein>
    <submittedName>
        <fullName evidence="8">ABC-type transport systems</fullName>
    </submittedName>
</protein>
<dbReference type="AlphaFoldDB" id="W4RT97"/>
<name>W4RT97_9BACI</name>
<dbReference type="Pfam" id="PF02687">
    <property type="entry name" value="FtsX"/>
    <property type="match status" value="1"/>
</dbReference>
<evidence type="ECO:0000256" key="1">
    <source>
        <dbReference type="ARBA" id="ARBA00004651"/>
    </source>
</evidence>
<feature type="transmembrane region" description="Helical" evidence="6">
    <location>
        <begin position="23"/>
        <end position="41"/>
    </location>
</feature>
<feature type="transmembrane region" description="Helical" evidence="6">
    <location>
        <begin position="290"/>
        <end position="313"/>
    </location>
</feature>
<keyword evidence="9" id="KW-1185">Reference proteome</keyword>
<feature type="transmembrane region" description="Helical" evidence="6">
    <location>
        <begin position="159"/>
        <end position="184"/>
    </location>
</feature>
<keyword evidence="3 6" id="KW-0812">Transmembrane</keyword>
<keyword evidence="2" id="KW-1003">Cell membrane</keyword>
<keyword evidence="5 6" id="KW-0472">Membrane</keyword>
<evidence type="ECO:0000313" key="8">
    <source>
        <dbReference type="EMBL" id="GAE47526.1"/>
    </source>
</evidence>
<accession>W4RT97</accession>
<gene>
    <name evidence="8" type="ORF">JCM21738_4516</name>
</gene>
<feature type="domain" description="ABC3 transporter permease C-terminal" evidence="7">
    <location>
        <begin position="212"/>
        <end position="312"/>
    </location>
</feature>